<feature type="transmembrane region" description="Helical" evidence="1">
    <location>
        <begin position="54"/>
        <end position="75"/>
    </location>
</feature>
<name>A0ABR8Z7Q1_9FLAO</name>
<feature type="transmembrane region" description="Helical" evidence="1">
    <location>
        <begin position="133"/>
        <end position="150"/>
    </location>
</feature>
<keyword evidence="1" id="KW-1133">Transmembrane helix</keyword>
<accession>A0ABR8Z7Q1</accession>
<proteinExistence type="predicted"/>
<keyword evidence="1" id="KW-0472">Membrane</keyword>
<feature type="chain" id="PRO_5047524580" evidence="2">
    <location>
        <begin position="20"/>
        <end position="165"/>
    </location>
</feature>
<feature type="signal peptide" evidence="2">
    <location>
        <begin position="1"/>
        <end position="19"/>
    </location>
</feature>
<keyword evidence="1" id="KW-0812">Transmembrane</keyword>
<organism evidence="3 4">
    <name type="scientific">Chryseobacterium caseinilyticum</name>
    <dbReference type="NCBI Taxonomy" id="2771428"/>
    <lineage>
        <taxon>Bacteria</taxon>
        <taxon>Pseudomonadati</taxon>
        <taxon>Bacteroidota</taxon>
        <taxon>Flavobacteriia</taxon>
        <taxon>Flavobacteriales</taxon>
        <taxon>Weeksellaceae</taxon>
        <taxon>Chryseobacterium group</taxon>
        <taxon>Chryseobacterium</taxon>
    </lineage>
</organism>
<dbReference type="InterPro" id="IPR013901">
    <property type="entry name" value="Anthrone_oxy"/>
</dbReference>
<evidence type="ECO:0000256" key="2">
    <source>
        <dbReference type="SAM" id="SignalP"/>
    </source>
</evidence>
<reference evidence="3 4" key="1">
    <citation type="submission" date="2020-09" db="EMBL/GenBank/DDBJ databases">
        <title>Genome seq and assembly of Chryseobacterium sp.</title>
        <authorList>
            <person name="Chhetri G."/>
        </authorList>
    </citation>
    <scope>NUCLEOTIDE SEQUENCE [LARGE SCALE GENOMIC DNA]</scope>
    <source>
        <strain evidence="3 4">GCR10</strain>
    </source>
</reference>
<gene>
    <name evidence="3" type="ORF">IC610_02675</name>
</gene>
<feature type="transmembrane region" description="Helical" evidence="1">
    <location>
        <begin position="82"/>
        <end position="102"/>
    </location>
</feature>
<evidence type="ECO:0000313" key="4">
    <source>
        <dbReference type="Proteomes" id="UP000637299"/>
    </source>
</evidence>
<dbReference type="Proteomes" id="UP000637299">
    <property type="component" value="Unassembled WGS sequence"/>
</dbReference>
<dbReference type="EMBL" id="JACYFS010000001">
    <property type="protein sequence ID" value="MBD8081323.1"/>
    <property type="molecule type" value="Genomic_DNA"/>
</dbReference>
<dbReference type="Pfam" id="PF08592">
    <property type="entry name" value="Anthrone_oxy"/>
    <property type="match status" value="1"/>
</dbReference>
<keyword evidence="4" id="KW-1185">Reference proteome</keyword>
<protein>
    <submittedName>
        <fullName evidence="3">DUF1772 domain-containing protein</fullName>
    </submittedName>
</protein>
<evidence type="ECO:0000256" key="1">
    <source>
        <dbReference type="SAM" id="Phobius"/>
    </source>
</evidence>
<keyword evidence="2" id="KW-0732">Signal</keyword>
<sequence length="165" mass="18843">MKKLILFTSVALASGVLFANVYNSMVNAVATDSDIPNSVMAAREFFKTVNPGNFFRIFSPATQIFTLMSLILFWRTAKSARVFLGIALLCYISGDIFAFTYFHPRSDLMFLSEPVPDDETLRRLSSEWSTMNWFRSFVLFVGVVCLFLAVDRIYSFKQKTHQTEL</sequence>
<evidence type="ECO:0000313" key="3">
    <source>
        <dbReference type="EMBL" id="MBD8081323.1"/>
    </source>
</evidence>
<dbReference type="RefSeq" id="WP_191735116.1">
    <property type="nucleotide sequence ID" value="NZ_JACYFS010000001.1"/>
</dbReference>
<comment type="caution">
    <text evidence="3">The sequence shown here is derived from an EMBL/GenBank/DDBJ whole genome shotgun (WGS) entry which is preliminary data.</text>
</comment>